<keyword evidence="2" id="KW-1185">Reference proteome</keyword>
<proteinExistence type="predicted"/>
<evidence type="ECO:0000313" key="1">
    <source>
        <dbReference type="EMBL" id="KAJ8888775.1"/>
    </source>
</evidence>
<comment type="caution">
    <text evidence="1">The sequence shown here is derived from an EMBL/GenBank/DDBJ whole genome shotgun (WGS) entry which is preliminary data.</text>
</comment>
<name>A0ABQ9HXJ2_9NEOP</name>
<organism evidence="1 2">
    <name type="scientific">Dryococelus australis</name>
    <dbReference type="NCBI Taxonomy" id="614101"/>
    <lineage>
        <taxon>Eukaryota</taxon>
        <taxon>Metazoa</taxon>
        <taxon>Ecdysozoa</taxon>
        <taxon>Arthropoda</taxon>
        <taxon>Hexapoda</taxon>
        <taxon>Insecta</taxon>
        <taxon>Pterygota</taxon>
        <taxon>Neoptera</taxon>
        <taxon>Polyneoptera</taxon>
        <taxon>Phasmatodea</taxon>
        <taxon>Verophasmatodea</taxon>
        <taxon>Anareolatae</taxon>
        <taxon>Phasmatidae</taxon>
        <taxon>Eurycanthinae</taxon>
        <taxon>Dryococelus</taxon>
    </lineage>
</organism>
<reference evidence="1 2" key="1">
    <citation type="submission" date="2023-02" db="EMBL/GenBank/DDBJ databases">
        <title>LHISI_Scaffold_Assembly.</title>
        <authorList>
            <person name="Stuart O.P."/>
            <person name="Cleave R."/>
            <person name="Magrath M.J.L."/>
            <person name="Mikheyev A.S."/>
        </authorList>
    </citation>
    <scope>NUCLEOTIDE SEQUENCE [LARGE SCALE GENOMIC DNA]</scope>
    <source>
        <strain evidence="1">Daus_M_001</strain>
        <tissue evidence="1">Leg muscle</tissue>
    </source>
</reference>
<accession>A0ABQ9HXJ2</accession>
<gene>
    <name evidence="1" type="ORF">PR048_008267</name>
</gene>
<protein>
    <submittedName>
        <fullName evidence="1">Uncharacterized protein</fullName>
    </submittedName>
</protein>
<sequence length="237" mass="27882">MKLRKQCKIYSLFTYTDNDEKFQFPLDKLMNQIDGDYHPDIKTVKFQLLKKYGSDSKTHLTDASININRQSTRYSTQYPSTYCFFFVEINENIIPDNLRALTETVMILNKKRRHIGKCKTKFVALSHSIISDMRWKSFLSHMKIGFTTLMYNEYGSRKLNLCFVIPGILFLLHRSCTFRSVSNHMPMVGKIMYNFFLELKYLLGDEGYTLSRSRWKLRNNVQLRNFKIPSDVGSAAI</sequence>
<evidence type="ECO:0000313" key="2">
    <source>
        <dbReference type="Proteomes" id="UP001159363"/>
    </source>
</evidence>
<dbReference type="EMBL" id="JARBHB010000003">
    <property type="protein sequence ID" value="KAJ8888775.1"/>
    <property type="molecule type" value="Genomic_DNA"/>
</dbReference>
<dbReference type="Proteomes" id="UP001159363">
    <property type="component" value="Chromosome 3"/>
</dbReference>